<reference evidence="2" key="1">
    <citation type="submission" date="2023-06" db="EMBL/GenBank/DDBJ databases">
        <authorList>
            <person name="Jiang Y."/>
            <person name="Liu Q."/>
        </authorList>
    </citation>
    <scope>NUCLEOTIDE SEQUENCE</scope>
    <source>
        <strain evidence="2">CGMCC 1.12090</strain>
    </source>
</reference>
<protein>
    <recommendedName>
        <fullName evidence="4">Lipoprotein</fullName>
    </recommendedName>
</protein>
<dbReference type="PROSITE" id="PS51257">
    <property type="entry name" value="PROKAR_LIPOPROTEIN"/>
    <property type="match status" value="1"/>
</dbReference>
<evidence type="ECO:0008006" key="4">
    <source>
        <dbReference type="Google" id="ProtNLM"/>
    </source>
</evidence>
<keyword evidence="3" id="KW-1185">Reference proteome</keyword>
<dbReference type="Proteomes" id="UP001169027">
    <property type="component" value="Unassembled WGS sequence"/>
</dbReference>
<accession>A0ABT8RXQ6</accession>
<comment type="caution">
    <text evidence="2">The sequence shown here is derived from an EMBL/GenBank/DDBJ whole genome shotgun (WGS) entry which is preliminary data.</text>
</comment>
<feature type="signal peptide" evidence="1">
    <location>
        <begin position="1"/>
        <end position="21"/>
    </location>
</feature>
<evidence type="ECO:0000256" key="1">
    <source>
        <dbReference type="SAM" id="SignalP"/>
    </source>
</evidence>
<gene>
    <name evidence="2" type="ORF">Q2T77_04025</name>
</gene>
<feature type="chain" id="PRO_5045762341" description="Lipoprotein" evidence="1">
    <location>
        <begin position="22"/>
        <end position="156"/>
    </location>
</feature>
<name>A0ABT8RXQ6_9BURK</name>
<proteinExistence type="predicted"/>
<dbReference type="EMBL" id="JAUKVY010000002">
    <property type="protein sequence ID" value="MDO1531447.1"/>
    <property type="molecule type" value="Genomic_DNA"/>
</dbReference>
<keyword evidence="1" id="KW-0732">Signal</keyword>
<organism evidence="2 3">
    <name type="scientific">Variovorax ginsengisoli</name>
    <dbReference type="NCBI Taxonomy" id="363844"/>
    <lineage>
        <taxon>Bacteria</taxon>
        <taxon>Pseudomonadati</taxon>
        <taxon>Pseudomonadota</taxon>
        <taxon>Betaproteobacteria</taxon>
        <taxon>Burkholderiales</taxon>
        <taxon>Comamonadaceae</taxon>
        <taxon>Variovorax</taxon>
    </lineage>
</organism>
<sequence length="156" mass="17325">MKVFHLHLLPPVLALLLAACASDPSRLALGSSRAQALQQLGKPTATYPLPDGGERLQYSTEPYGHEVNNVDLNAAGQVVAVRSELAAPLVNNPIQIGKWREAEILRTYGKPFQVTRVDSFDGAIWSWHIQQNYLPYMFYVYFDPAGVVVRYSVSPQ</sequence>
<dbReference type="RefSeq" id="WP_301804224.1">
    <property type="nucleotide sequence ID" value="NZ_JAUJZH010000002.1"/>
</dbReference>
<evidence type="ECO:0000313" key="3">
    <source>
        <dbReference type="Proteomes" id="UP001169027"/>
    </source>
</evidence>
<evidence type="ECO:0000313" key="2">
    <source>
        <dbReference type="EMBL" id="MDO1531447.1"/>
    </source>
</evidence>